<organism evidence="1 2">
    <name type="scientific">Providencia rettgeri</name>
    <dbReference type="NCBI Taxonomy" id="587"/>
    <lineage>
        <taxon>Bacteria</taxon>
        <taxon>Pseudomonadati</taxon>
        <taxon>Pseudomonadota</taxon>
        <taxon>Gammaproteobacteria</taxon>
        <taxon>Enterobacterales</taxon>
        <taxon>Morganellaceae</taxon>
        <taxon>Providencia</taxon>
    </lineage>
</organism>
<accession>A0AAJ4NIY8</accession>
<dbReference type="AlphaFoldDB" id="A0AAJ4NIY8"/>
<evidence type="ECO:0000313" key="2">
    <source>
        <dbReference type="Proteomes" id="UP000682358"/>
    </source>
</evidence>
<sequence>MNINFDLNNAKYQRIEQLMQSIENRLKRMTNLEKVIGRNFTEIGNQYWDSRSGISDKVTMGLYRKNSLVKRKVSLHKENFLKMNELIATTKKTIMNDQACFSRDDTTFNTLDMNNIHLYSSPINNWIKVKNDRVVSDDLTNKILQAKISHKFIVPLEADAVKNIVQLNNQSKHINKAFAEIEQLQQEIISDYRQTRDETIKNELPIMEARKMLQVISDHIVAFKQPQEANYGMDMLVDIERNAPNLTFSFDYVHRMWV</sequence>
<dbReference type="Proteomes" id="UP000682358">
    <property type="component" value="Chromosome"/>
</dbReference>
<name>A0AAJ4NIY8_PRORE</name>
<gene>
    <name evidence="1" type="ORF">KOF27_18525</name>
</gene>
<evidence type="ECO:0000313" key="1">
    <source>
        <dbReference type="EMBL" id="QWQ20542.2"/>
    </source>
</evidence>
<reference evidence="1" key="1">
    <citation type="submission" date="2021-06" db="EMBL/GenBank/DDBJ databases">
        <title>Emergence of genetically related NDM-1-producing Providencia rettgeri strains in Argentina.</title>
        <authorList>
            <person name="Pasteran F."/>
            <person name="Meo A."/>
            <person name="Gomez S."/>
            <person name="Derdoy L."/>
            <person name="Albronoz E."/>
            <person name="Faccone D."/>
            <person name="Guerriero L."/>
            <person name="Archuby D."/>
            <person name="Tarzia A."/>
            <person name="Lopez M."/>
            <person name="Corso A."/>
        </authorList>
    </citation>
    <scope>NUCLEOTIDE SEQUENCE</scope>
    <source>
        <strain evidence="1">PreM15628</strain>
    </source>
</reference>
<protein>
    <submittedName>
        <fullName evidence="1">Uncharacterized protein</fullName>
    </submittedName>
</protein>
<proteinExistence type="predicted"/>
<dbReference type="EMBL" id="CP076405">
    <property type="protein sequence ID" value="QWQ20542.2"/>
    <property type="molecule type" value="Genomic_DNA"/>
</dbReference>